<evidence type="ECO:0000313" key="3">
    <source>
        <dbReference type="Proteomes" id="UP000693946"/>
    </source>
</evidence>
<name>A0AAV6R8J6_SOLSE</name>
<feature type="signal peptide" evidence="1">
    <location>
        <begin position="1"/>
        <end position="19"/>
    </location>
</feature>
<organism evidence="2 3">
    <name type="scientific">Solea senegalensis</name>
    <name type="common">Senegalese sole</name>
    <dbReference type="NCBI Taxonomy" id="28829"/>
    <lineage>
        <taxon>Eukaryota</taxon>
        <taxon>Metazoa</taxon>
        <taxon>Chordata</taxon>
        <taxon>Craniata</taxon>
        <taxon>Vertebrata</taxon>
        <taxon>Euteleostomi</taxon>
        <taxon>Actinopterygii</taxon>
        <taxon>Neopterygii</taxon>
        <taxon>Teleostei</taxon>
        <taxon>Neoteleostei</taxon>
        <taxon>Acanthomorphata</taxon>
        <taxon>Carangaria</taxon>
        <taxon>Pleuronectiformes</taxon>
        <taxon>Pleuronectoidei</taxon>
        <taxon>Soleidae</taxon>
        <taxon>Solea</taxon>
    </lineage>
</organism>
<gene>
    <name evidence="2" type="ORF">JOB18_001631</name>
</gene>
<dbReference type="EMBL" id="JAGKHQ010000012">
    <property type="protein sequence ID" value="KAG7501543.1"/>
    <property type="molecule type" value="Genomic_DNA"/>
</dbReference>
<proteinExistence type="predicted"/>
<protein>
    <recommendedName>
        <fullName evidence="4">Secreted protein</fullName>
    </recommendedName>
</protein>
<feature type="chain" id="PRO_5043641665" description="Secreted protein" evidence="1">
    <location>
        <begin position="20"/>
        <end position="136"/>
    </location>
</feature>
<evidence type="ECO:0000256" key="1">
    <source>
        <dbReference type="SAM" id="SignalP"/>
    </source>
</evidence>
<evidence type="ECO:0000313" key="2">
    <source>
        <dbReference type="EMBL" id="KAG7501543.1"/>
    </source>
</evidence>
<keyword evidence="1" id="KW-0732">Signal</keyword>
<dbReference type="Proteomes" id="UP000693946">
    <property type="component" value="Linkage Group LG2"/>
</dbReference>
<reference evidence="2 3" key="1">
    <citation type="journal article" date="2021" name="Sci. Rep.">
        <title>Chromosome anchoring in Senegalese sole (Solea senegalensis) reveals sex-associated markers and genome rearrangements in flatfish.</title>
        <authorList>
            <person name="Guerrero-Cozar I."/>
            <person name="Gomez-Garrido J."/>
            <person name="Berbel C."/>
            <person name="Martinez-Blanch J.F."/>
            <person name="Alioto T."/>
            <person name="Claros M.G."/>
            <person name="Gagnaire P.A."/>
            <person name="Manchado M."/>
        </authorList>
    </citation>
    <scope>NUCLEOTIDE SEQUENCE [LARGE SCALE GENOMIC DNA]</scope>
    <source>
        <strain evidence="2">Sse05_10M</strain>
    </source>
</reference>
<comment type="caution">
    <text evidence="2">The sequence shown here is derived from an EMBL/GenBank/DDBJ whole genome shotgun (WGS) entry which is preliminary data.</text>
</comment>
<evidence type="ECO:0008006" key="4">
    <source>
        <dbReference type="Google" id="ProtNLM"/>
    </source>
</evidence>
<keyword evidence="3" id="KW-1185">Reference proteome</keyword>
<accession>A0AAV6R8J6</accession>
<dbReference type="AlphaFoldDB" id="A0AAV6R8J6"/>
<sequence length="136" mass="15651">MNAMFVCIVVCLELHPTFGLTATQHRATVNTVGRPPHLYEVPETAASSFWTSPLTLFSWLQQYESKAIKLAVRSSENVHQGETLEVLPLQLKWRLLMATVLVMASALLERRTQDVWWICQHLMGRQFFRVLIPQMN</sequence>